<evidence type="ECO:0000313" key="2">
    <source>
        <dbReference type="Proteomes" id="UP000281647"/>
    </source>
</evidence>
<dbReference type="EMBL" id="RKST01000008">
    <property type="protein sequence ID" value="RUM97892.1"/>
    <property type="molecule type" value="Genomic_DNA"/>
</dbReference>
<dbReference type="OrthoDB" id="8083525at2"/>
<organism evidence="1 2">
    <name type="scientific">Borborobacter arsenicus</name>
    <dbReference type="NCBI Taxonomy" id="1851146"/>
    <lineage>
        <taxon>Bacteria</taxon>
        <taxon>Pseudomonadati</taxon>
        <taxon>Pseudomonadota</taxon>
        <taxon>Alphaproteobacteria</taxon>
        <taxon>Hyphomicrobiales</taxon>
        <taxon>Phyllobacteriaceae</taxon>
        <taxon>Borborobacter</taxon>
    </lineage>
</organism>
<name>A0A432V6S8_9HYPH</name>
<dbReference type="Proteomes" id="UP000281647">
    <property type="component" value="Unassembled WGS sequence"/>
</dbReference>
<evidence type="ECO:0000313" key="1">
    <source>
        <dbReference type="EMBL" id="RUM97892.1"/>
    </source>
</evidence>
<sequence length="85" mass="9429">MRSIADMIDMRKPPLAPGADPDGWHLIDLDSHECRFPIGRDHRGTRFCSEAVSPALWRPGRTNGCYCSFHRAYLAGCPSVVEDAA</sequence>
<reference evidence="1 2" key="1">
    <citation type="submission" date="2018-11" db="EMBL/GenBank/DDBJ databases">
        <title>Pseudaminobacter arsenicus sp. nov., an arsenic-resistant bacterium isolated from arsenic-rich aquifers.</title>
        <authorList>
            <person name="Mu Y."/>
        </authorList>
    </citation>
    <scope>NUCLEOTIDE SEQUENCE [LARGE SCALE GENOMIC DNA]</scope>
    <source>
        <strain evidence="1 2">CB3</strain>
    </source>
</reference>
<keyword evidence="2" id="KW-1185">Reference proteome</keyword>
<protein>
    <submittedName>
        <fullName evidence="1">Uncharacterized protein</fullName>
    </submittedName>
</protein>
<dbReference type="AlphaFoldDB" id="A0A432V6S8"/>
<dbReference type="RefSeq" id="WP_128626763.1">
    <property type="nucleotide sequence ID" value="NZ_RKST01000008.1"/>
</dbReference>
<gene>
    <name evidence="1" type="ORF">EET67_09745</name>
</gene>
<proteinExistence type="predicted"/>
<accession>A0A432V6S8</accession>
<comment type="caution">
    <text evidence="1">The sequence shown here is derived from an EMBL/GenBank/DDBJ whole genome shotgun (WGS) entry which is preliminary data.</text>
</comment>